<name>U4LEK5_PYROM</name>
<evidence type="ECO:0000256" key="1">
    <source>
        <dbReference type="SAM" id="MobiDB-lite"/>
    </source>
</evidence>
<reference evidence="2 3" key="1">
    <citation type="journal article" date="2013" name="PLoS Genet.">
        <title>The genome and development-dependent transcriptomes of Pyronema confluens: a window into fungal evolution.</title>
        <authorList>
            <person name="Traeger S."/>
            <person name="Altegoer F."/>
            <person name="Freitag M."/>
            <person name="Gabaldon T."/>
            <person name="Kempken F."/>
            <person name="Kumar A."/>
            <person name="Marcet-Houben M."/>
            <person name="Poggeler S."/>
            <person name="Stajich J.E."/>
            <person name="Nowrousian M."/>
        </authorList>
    </citation>
    <scope>NUCLEOTIDE SEQUENCE [LARGE SCALE GENOMIC DNA]</scope>
    <source>
        <strain evidence="3">CBS 100304</strain>
        <tissue evidence="2">Vegetative mycelium</tissue>
    </source>
</reference>
<sequence length="138" mass="15840">MRGSLLAHGAKTGRRAPLAILSNHPSDSIYLHLRSRTSDARMWQRLYSEDYAAKMTPSGFPLPIKTTQKETVLRYRSSKPLPITYNGSQQHGPRPTTDLRHFIACRFASARDNSRNKNPQRRPQRFPKPKPRRTSRSS</sequence>
<keyword evidence="3" id="KW-1185">Reference proteome</keyword>
<feature type="region of interest" description="Disordered" evidence="1">
    <location>
        <begin position="78"/>
        <end position="138"/>
    </location>
</feature>
<dbReference type="Proteomes" id="UP000018144">
    <property type="component" value="Unassembled WGS sequence"/>
</dbReference>
<accession>U4LEK5</accession>
<dbReference type="AlphaFoldDB" id="U4LEK5"/>
<protein>
    <submittedName>
        <fullName evidence="2">Uncharacterized protein</fullName>
    </submittedName>
</protein>
<gene>
    <name evidence="2" type="ORF">PCON_09302</name>
</gene>
<feature type="compositionally biased region" description="Basic residues" evidence="1">
    <location>
        <begin position="118"/>
        <end position="138"/>
    </location>
</feature>
<evidence type="ECO:0000313" key="3">
    <source>
        <dbReference type="Proteomes" id="UP000018144"/>
    </source>
</evidence>
<organism evidence="2 3">
    <name type="scientific">Pyronema omphalodes (strain CBS 100304)</name>
    <name type="common">Pyronema confluens</name>
    <dbReference type="NCBI Taxonomy" id="1076935"/>
    <lineage>
        <taxon>Eukaryota</taxon>
        <taxon>Fungi</taxon>
        <taxon>Dikarya</taxon>
        <taxon>Ascomycota</taxon>
        <taxon>Pezizomycotina</taxon>
        <taxon>Pezizomycetes</taxon>
        <taxon>Pezizales</taxon>
        <taxon>Pyronemataceae</taxon>
        <taxon>Pyronema</taxon>
    </lineage>
</organism>
<evidence type="ECO:0000313" key="2">
    <source>
        <dbReference type="EMBL" id="CCX09709.1"/>
    </source>
</evidence>
<dbReference type="EMBL" id="HF935493">
    <property type="protein sequence ID" value="CCX09709.1"/>
    <property type="molecule type" value="Genomic_DNA"/>
</dbReference>
<proteinExistence type="predicted"/>